<dbReference type="EMBL" id="QWDN01000009">
    <property type="protein sequence ID" value="TEB42354.1"/>
    <property type="molecule type" value="Genomic_DNA"/>
</dbReference>
<reference evidence="1" key="3">
    <citation type="submission" date="2019-03" db="EMBL/GenBank/DDBJ databases">
        <authorList>
            <person name="Whitman W."/>
            <person name="Huntemann M."/>
            <person name="Clum A."/>
            <person name="Pillay M."/>
            <person name="Palaniappan K."/>
            <person name="Varghese N."/>
            <person name="Mikhailova N."/>
            <person name="Stamatis D."/>
            <person name="Reddy T."/>
            <person name="Daum C."/>
            <person name="Shapiro N."/>
            <person name="Ivanova N."/>
            <person name="Kyrpides N."/>
            <person name="Woyke T."/>
        </authorList>
    </citation>
    <scope>NUCLEOTIDE SEQUENCE</scope>
    <source>
        <strain evidence="1">P5626</strain>
    </source>
</reference>
<dbReference type="RefSeq" id="WP_132037501.1">
    <property type="nucleotide sequence ID" value="NZ_QWDN01000009.1"/>
</dbReference>
<sequence length="482" mass="54387">MTNPEKIYYINVGQGGTFKKSGDYDSDPSDIDNLFKHLDDNDIERLLVYFHGGLVNETSGMGSAEVMRANFADAPSKTHAVTFVWETGLWETIVENLSLKSTESQFRKVLNFVIKLVGKRLGVDSRGGGETLDTATIETEKLKEYPFAELNDQLKNSEDRGSRGGSILFDEEDETGFFADLKKDSDRMIRAESEIEEEEIEVAAADPDGGDSKGLLLTIGTLVAKIAFAVLKRYAKETHHDFYPTIVEETFRKIYIDRIGKWGWSEMKEKAQQMFADNEGLSGADLHAGTYFLKLLERHYEKRQTAGKKFTIELVGHSAGSIAICNMLAATSENFRQLKYNNVVFLAPACRTDLFIAKGIPAKENGVFKKFKMFTMEEQYEKKDYCVKYLYTYSLLYLVSGLFEDETDAKIMGLHEQFKAEGRYAKFDELKVINSFITNNKLALSKDIANADNSMWTDSLRHGDFDNNSATLKSILSTINII</sequence>
<comment type="caution">
    <text evidence="2">The sequence shown here is derived from an EMBL/GenBank/DDBJ whole genome shotgun (WGS) entry which is preliminary data.</text>
</comment>
<dbReference type="EMBL" id="SLWA01000009">
    <property type="protein sequence ID" value="TCN53092.1"/>
    <property type="molecule type" value="Genomic_DNA"/>
</dbReference>
<dbReference type="Proteomes" id="UP000295270">
    <property type="component" value="Unassembled WGS sequence"/>
</dbReference>
<name>A0A4Y7U7Y3_9FLAO</name>
<reference evidence="2 4" key="2">
    <citation type="journal article" date="2018" name="Syst. Appl. Microbiol.">
        <title>Flavobacterium circumlabens sp. nov. and Flavobacterium cupreum sp. nov., two psychrotrophic species isolated from Antarctic environmental samples.</title>
        <authorList>
            <person name="Kralova S."/>
            <person name="Busse H.J."/>
            <person name="Svec P."/>
            <person name="Maslanova I."/>
            <person name="Stankova E."/>
            <person name="Bartak M."/>
            <person name="Sedlacek I."/>
        </authorList>
    </citation>
    <scope>NUCLEOTIDE SEQUENCE [LARGE SCALE GENOMIC DNA]</scope>
    <source>
        <strain evidence="2 4">CCM 8828</strain>
    </source>
</reference>
<reference evidence="1 3" key="1">
    <citation type="journal article" date="2015" name="Stand. Genomic Sci.">
        <title>Genomic Encyclopedia of Bacterial and Archaeal Type Strains, Phase III: the genomes of soil and plant-associated and newly described type strains.</title>
        <authorList>
            <person name="Whitman W.B."/>
            <person name="Woyke T."/>
            <person name="Klenk H.P."/>
            <person name="Zhou Y."/>
            <person name="Lilburn T.G."/>
            <person name="Beck B.J."/>
            <person name="De Vos P."/>
            <person name="Vandamme P."/>
            <person name="Eisen J.A."/>
            <person name="Garrity G."/>
            <person name="Hugenholtz P."/>
            <person name="Kyrpides N.C."/>
        </authorList>
    </citation>
    <scope>NUCLEOTIDE SEQUENCE [LARGE SCALE GENOMIC DNA]</scope>
    <source>
        <strain evidence="1 3">P5626</strain>
    </source>
</reference>
<evidence type="ECO:0008006" key="5">
    <source>
        <dbReference type="Google" id="ProtNLM"/>
    </source>
</evidence>
<protein>
    <recommendedName>
        <fullName evidence="5">Alpha/beta hydrolase</fullName>
    </recommendedName>
</protein>
<proteinExistence type="predicted"/>
<dbReference type="Proteomes" id="UP000298340">
    <property type="component" value="Unassembled WGS sequence"/>
</dbReference>
<gene>
    <name evidence="2" type="ORF">D0809_20890</name>
    <name evidence="1" type="ORF">EV142_10975</name>
</gene>
<dbReference type="OrthoDB" id="1491023at2"/>
<evidence type="ECO:0000313" key="3">
    <source>
        <dbReference type="Proteomes" id="UP000295270"/>
    </source>
</evidence>
<keyword evidence="3" id="KW-1185">Reference proteome</keyword>
<evidence type="ECO:0000313" key="1">
    <source>
        <dbReference type="EMBL" id="TCN53092.1"/>
    </source>
</evidence>
<evidence type="ECO:0000313" key="4">
    <source>
        <dbReference type="Proteomes" id="UP000298340"/>
    </source>
</evidence>
<accession>A0A4Y7U7Y3</accession>
<organism evidence="2 4">
    <name type="scientific">Flavobacterium circumlabens</name>
    <dbReference type="NCBI Taxonomy" id="2133765"/>
    <lineage>
        <taxon>Bacteria</taxon>
        <taxon>Pseudomonadati</taxon>
        <taxon>Bacteroidota</taxon>
        <taxon>Flavobacteriia</taxon>
        <taxon>Flavobacteriales</taxon>
        <taxon>Flavobacteriaceae</taxon>
        <taxon>Flavobacterium</taxon>
    </lineage>
</organism>
<dbReference type="AlphaFoldDB" id="A0A4Y7U7Y3"/>
<evidence type="ECO:0000313" key="2">
    <source>
        <dbReference type="EMBL" id="TEB42354.1"/>
    </source>
</evidence>